<evidence type="ECO:0000313" key="8">
    <source>
        <dbReference type="EMBL" id="GER44967.1"/>
    </source>
</evidence>
<dbReference type="SUPFAM" id="SSF57903">
    <property type="entry name" value="FYVE/PHD zinc finger"/>
    <property type="match status" value="1"/>
</dbReference>
<dbReference type="InterPro" id="IPR011011">
    <property type="entry name" value="Znf_FYVE_PHD"/>
</dbReference>
<dbReference type="GO" id="GO:0008270">
    <property type="term" value="F:zinc ion binding"/>
    <property type="evidence" value="ECO:0007669"/>
    <property type="project" value="UniProtKB-KW"/>
</dbReference>
<evidence type="ECO:0000256" key="4">
    <source>
        <dbReference type="PROSITE-ProRule" id="PRU00175"/>
    </source>
</evidence>
<feature type="compositionally biased region" description="Basic and acidic residues" evidence="5">
    <location>
        <begin position="160"/>
        <end position="182"/>
    </location>
</feature>
<keyword evidence="9" id="KW-1185">Reference proteome</keyword>
<feature type="compositionally biased region" description="Acidic residues" evidence="5">
    <location>
        <begin position="210"/>
        <end position="240"/>
    </location>
</feature>
<name>A0A5A7QKF1_STRAF</name>
<feature type="compositionally biased region" description="Basic residues" evidence="5">
    <location>
        <begin position="278"/>
        <end position="297"/>
    </location>
</feature>
<keyword evidence="3" id="KW-0862">Zinc</keyword>
<evidence type="ECO:0000313" key="9">
    <source>
        <dbReference type="Proteomes" id="UP000325081"/>
    </source>
</evidence>
<feature type="region of interest" description="Disordered" evidence="5">
    <location>
        <begin position="646"/>
        <end position="683"/>
    </location>
</feature>
<dbReference type="PANTHER" id="PTHR47177:SF3">
    <property type="entry name" value="F18C1.6 PROTEIN"/>
    <property type="match status" value="1"/>
</dbReference>
<dbReference type="InterPro" id="IPR017907">
    <property type="entry name" value="Znf_RING_CS"/>
</dbReference>
<feature type="compositionally biased region" description="Low complexity" evidence="5">
    <location>
        <begin position="302"/>
        <end position="311"/>
    </location>
</feature>
<dbReference type="InterPro" id="IPR001965">
    <property type="entry name" value="Znf_PHD"/>
</dbReference>
<feature type="compositionally biased region" description="Basic residues" evidence="5">
    <location>
        <begin position="72"/>
        <end position="82"/>
    </location>
</feature>
<dbReference type="SMART" id="SM00249">
    <property type="entry name" value="PHD"/>
    <property type="match status" value="1"/>
</dbReference>
<feature type="compositionally biased region" description="Basic and acidic residues" evidence="5">
    <location>
        <begin position="190"/>
        <end position="209"/>
    </location>
</feature>
<feature type="domain" description="PHD-type" evidence="6">
    <location>
        <begin position="469"/>
        <end position="518"/>
    </location>
</feature>
<dbReference type="PROSITE" id="PS50016">
    <property type="entry name" value="ZF_PHD_2"/>
    <property type="match status" value="1"/>
</dbReference>
<dbReference type="InterPro" id="IPR013083">
    <property type="entry name" value="Znf_RING/FYVE/PHD"/>
</dbReference>
<evidence type="ECO:0000256" key="3">
    <source>
        <dbReference type="ARBA" id="ARBA00022833"/>
    </source>
</evidence>
<dbReference type="InterPro" id="IPR019787">
    <property type="entry name" value="Znf_PHD-finger"/>
</dbReference>
<dbReference type="Proteomes" id="UP000325081">
    <property type="component" value="Unassembled WGS sequence"/>
</dbReference>
<keyword evidence="1" id="KW-0479">Metal-binding</keyword>
<keyword evidence="2 4" id="KW-0863">Zinc-finger</keyword>
<reference evidence="9" key="1">
    <citation type="journal article" date="2019" name="Curr. Biol.">
        <title>Genome Sequence of Striga asiatica Provides Insight into the Evolution of Plant Parasitism.</title>
        <authorList>
            <person name="Yoshida S."/>
            <person name="Kim S."/>
            <person name="Wafula E.K."/>
            <person name="Tanskanen J."/>
            <person name="Kim Y.M."/>
            <person name="Honaas L."/>
            <person name="Yang Z."/>
            <person name="Spallek T."/>
            <person name="Conn C.E."/>
            <person name="Ichihashi Y."/>
            <person name="Cheong K."/>
            <person name="Cui S."/>
            <person name="Der J.P."/>
            <person name="Gundlach H."/>
            <person name="Jiao Y."/>
            <person name="Hori C."/>
            <person name="Ishida J.K."/>
            <person name="Kasahara H."/>
            <person name="Kiba T."/>
            <person name="Kim M.S."/>
            <person name="Koo N."/>
            <person name="Laohavisit A."/>
            <person name="Lee Y.H."/>
            <person name="Lumba S."/>
            <person name="McCourt P."/>
            <person name="Mortimer J.C."/>
            <person name="Mutuku J.M."/>
            <person name="Nomura T."/>
            <person name="Sasaki-Sekimoto Y."/>
            <person name="Seto Y."/>
            <person name="Wang Y."/>
            <person name="Wakatake T."/>
            <person name="Sakakibara H."/>
            <person name="Demura T."/>
            <person name="Yamaguchi S."/>
            <person name="Yoneyama K."/>
            <person name="Manabe R.I."/>
            <person name="Nelson D.C."/>
            <person name="Schulman A.H."/>
            <person name="Timko M.P."/>
            <person name="dePamphilis C.W."/>
            <person name="Choi D."/>
            <person name="Shirasu K."/>
        </authorList>
    </citation>
    <scope>NUCLEOTIDE SEQUENCE [LARGE SCALE GENOMIC DNA]</scope>
    <source>
        <strain evidence="9">cv. UVA1</strain>
    </source>
</reference>
<dbReference type="CDD" id="cd16574">
    <property type="entry name" value="RING-HC_Topors"/>
    <property type="match status" value="1"/>
</dbReference>
<feature type="compositionally biased region" description="Basic and acidic residues" evidence="5">
    <location>
        <begin position="83"/>
        <end position="95"/>
    </location>
</feature>
<dbReference type="OrthoDB" id="365379at2759"/>
<organism evidence="8 9">
    <name type="scientific">Striga asiatica</name>
    <name type="common">Asiatic witchweed</name>
    <name type="synonym">Buchnera asiatica</name>
    <dbReference type="NCBI Taxonomy" id="4170"/>
    <lineage>
        <taxon>Eukaryota</taxon>
        <taxon>Viridiplantae</taxon>
        <taxon>Streptophyta</taxon>
        <taxon>Embryophyta</taxon>
        <taxon>Tracheophyta</taxon>
        <taxon>Spermatophyta</taxon>
        <taxon>Magnoliopsida</taxon>
        <taxon>eudicotyledons</taxon>
        <taxon>Gunneridae</taxon>
        <taxon>Pentapetalae</taxon>
        <taxon>asterids</taxon>
        <taxon>lamiids</taxon>
        <taxon>Lamiales</taxon>
        <taxon>Orobanchaceae</taxon>
        <taxon>Buchnereae</taxon>
        <taxon>Striga</taxon>
    </lineage>
</organism>
<dbReference type="InterPro" id="IPR058746">
    <property type="entry name" value="Znf_RING-type_Topors"/>
</dbReference>
<sequence length="683" mass="77317">MARGGKIGYKRKTRNKVHLEKKGSDESDEDYRVDEGEDFDGSEDEYCSSLAEDDLEESLGEFEEEEEWVDKKVKKVERRSARKGSETRKKNEVKNPRRKKAVYSEEEEDDDDDDDEDEDDEDEDFYLDGNDDEEEEEEDKFVDYDSSCIKKRNKNKVSRKKESADDIEFLNREEKDKLTDGKPRKKSRVSKIDVHTNSYIEDHGERDSYPDDMEDDDFDDSDDEDVDYNDSDDNDDEEFSPGEVAKRARRKSIKKRVPRRRRRRSKPIKASRGEKPASRKRKPIKGWVCRKRSKSKNKNSDSDFMSSGSSDYEYTISEEEREQVREATEFCRRSTSGSRSSSSQKIIKEEDSLPSKKLGPPGRKGKQKVVADMNLEAGKQVCGICLSEEAKRTVRGILNCCSHYFCFACIMEWSKVESRCPLCKQRFMTISRTARSDGSTDAVFPVPERDQVYQPSEEELRGYLDPYEHVLCTECHLGGDDALMLLCDLCDSPAHTYCVGLGHNVPDGNWYCDGCRPTALASSNAHGLNHTSSPSAAAVRETFDLNEAYVPDTPLSPPAQSPRRPIHPVWSTQAAPSASGLTAATLSSRRRIQRQIHQLLNNRSRNSNSNEGGINLFRSSIGQNVYSQGRGNANAQLLYGRGDWRQGQASSSSVRSSVGLTQTGFPAVNGRGVGGLSHQHLHH</sequence>
<gene>
    <name evidence="8" type="ORF">STAS_21886</name>
</gene>
<proteinExistence type="predicted"/>
<dbReference type="Pfam" id="PF13639">
    <property type="entry name" value="zf-RING_2"/>
    <property type="match status" value="1"/>
</dbReference>
<dbReference type="AlphaFoldDB" id="A0A5A7QKF1"/>
<evidence type="ECO:0000256" key="2">
    <source>
        <dbReference type="ARBA" id="ARBA00022771"/>
    </source>
</evidence>
<dbReference type="PROSITE" id="PS00518">
    <property type="entry name" value="ZF_RING_1"/>
    <property type="match status" value="1"/>
</dbReference>
<dbReference type="Gene3D" id="3.30.40.10">
    <property type="entry name" value="Zinc/RING finger domain, C3HC4 (zinc finger)"/>
    <property type="match status" value="2"/>
</dbReference>
<feature type="compositionally biased region" description="Basic residues" evidence="5">
    <location>
        <begin position="247"/>
        <end position="269"/>
    </location>
</feature>
<dbReference type="Pfam" id="PF00628">
    <property type="entry name" value="PHD"/>
    <property type="match status" value="1"/>
</dbReference>
<feature type="compositionally biased region" description="Acidic residues" evidence="5">
    <location>
        <begin position="26"/>
        <end position="68"/>
    </location>
</feature>
<dbReference type="InterPro" id="IPR001841">
    <property type="entry name" value="Znf_RING"/>
</dbReference>
<dbReference type="PROSITE" id="PS50089">
    <property type="entry name" value="ZF_RING_2"/>
    <property type="match status" value="1"/>
</dbReference>
<feature type="compositionally biased region" description="Basic residues" evidence="5">
    <location>
        <begin position="149"/>
        <end position="159"/>
    </location>
</feature>
<dbReference type="PANTHER" id="PTHR47177">
    <property type="entry name" value="F18C1.6 PROTEIN"/>
    <property type="match status" value="1"/>
</dbReference>
<evidence type="ECO:0000256" key="5">
    <source>
        <dbReference type="SAM" id="MobiDB-lite"/>
    </source>
</evidence>
<dbReference type="EMBL" id="BKCP01007181">
    <property type="protein sequence ID" value="GER44967.1"/>
    <property type="molecule type" value="Genomic_DNA"/>
</dbReference>
<dbReference type="SMART" id="SM00184">
    <property type="entry name" value="RING"/>
    <property type="match status" value="1"/>
</dbReference>
<feature type="domain" description="RING-type" evidence="7">
    <location>
        <begin position="382"/>
        <end position="424"/>
    </location>
</feature>
<feature type="region of interest" description="Disordered" evidence="5">
    <location>
        <begin position="1"/>
        <end position="366"/>
    </location>
</feature>
<accession>A0A5A7QKF1</accession>
<evidence type="ECO:0000259" key="7">
    <source>
        <dbReference type="PROSITE" id="PS50089"/>
    </source>
</evidence>
<dbReference type="SUPFAM" id="SSF57850">
    <property type="entry name" value="RING/U-box"/>
    <property type="match status" value="1"/>
</dbReference>
<evidence type="ECO:0000256" key="1">
    <source>
        <dbReference type="ARBA" id="ARBA00022723"/>
    </source>
</evidence>
<feature type="compositionally biased region" description="Acidic residues" evidence="5">
    <location>
        <begin position="104"/>
        <end position="140"/>
    </location>
</feature>
<feature type="compositionally biased region" description="Low complexity" evidence="5">
    <location>
        <begin position="333"/>
        <end position="343"/>
    </location>
</feature>
<feature type="compositionally biased region" description="Basic and acidic residues" evidence="5">
    <location>
        <begin position="322"/>
        <end position="332"/>
    </location>
</feature>
<evidence type="ECO:0000259" key="6">
    <source>
        <dbReference type="PROSITE" id="PS50016"/>
    </source>
</evidence>
<comment type="caution">
    <text evidence="8">The sequence shown here is derived from an EMBL/GenBank/DDBJ whole genome shotgun (WGS) entry which is preliminary data.</text>
</comment>
<protein>
    <submittedName>
        <fullName evidence="8">PHD and RING finger domain-containing protein</fullName>
    </submittedName>
</protein>